<dbReference type="PROSITE" id="PS50075">
    <property type="entry name" value="CARRIER"/>
    <property type="match status" value="3"/>
</dbReference>
<dbReference type="SUPFAM" id="SSF56801">
    <property type="entry name" value="Acetyl-CoA synthetase-like"/>
    <property type="match status" value="3"/>
</dbReference>
<dbReference type="Gene3D" id="3.40.50.12780">
    <property type="entry name" value="N-terminal domain of ligase-like"/>
    <property type="match status" value="2"/>
</dbReference>
<feature type="region of interest" description="Disordered" evidence="4">
    <location>
        <begin position="1821"/>
        <end position="1843"/>
    </location>
</feature>
<dbReference type="Pfam" id="PF00501">
    <property type="entry name" value="AMP-binding"/>
    <property type="match status" value="4"/>
</dbReference>
<dbReference type="SUPFAM" id="SSF47336">
    <property type="entry name" value="ACP-like"/>
    <property type="match status" value="3"/>
</dbReference>
<comment type="cofactor">
    <cofactor evidence="1">
        <name>pantetheine 4'-phosphate</name>
        <dbReference type="ChEBI" id="CHEBI:47942"/>
    </cofactor>
</comment>
<dbReference type="InterPro" id="IPR036736">
    <property type="entry name" value="ACP-like_sf"/>
</dbReference>
<dbReference type="Gene3D" id="2.30.38.10">
    <property type="entry name" value="Luciferase, Domain 3"/>
    <property type="match status" value="1"/>
</dbReference>
<accession>A0ABQ5NQV6</accession>
<keyword evidence="2" id="KW-0596">Phosphopantetheine</keyword>
<keyword evidence="7" id="KW-1185">Reference proteome</keyword>
<dbReference type="PANTHER" id="PTHR45527">
    <property type="entry name" value="NONRIBOSOMAL PEPTIDE SYNTHETASE"/>
    <property type="match status" value="1"/>
</dbReference>
<dbReference type="SMART" id="SM00823">
    <property type="entry name" value="PKS_PP"/>
    <property type="match status" value="3"/>
</dbReference>
<dbReference type="Gene3D" id="1.10.1200.10">
    <property type="entry name" value="ACP-like"/>
    <property type="match status" value="3"/>
</dbReference>
<feature type="compositionally biased region" description="Pro residues" evidence="4">
    <location>
        <begin position="2208"/>
        <end position="2218"/>
    </location>
</feature>
<organism evidence="6 7">
    <name type="scientific">Streptomyces yaizuensis</name>
    <dbReference type="NCBI Taxonomy" id="2989713"/>
    <lineage>
        <taxon>Bacteria</taxon>
        <taxon>Bacillati</taxon>
        <taxon>Actinomycetota</taxon>
        <taxon>Actinomycetes</taxon>
        <taxon>Kitasatosporales</taxon>
        <taxon>Streptomycetaceae</taxon>
        <taxon>Streptomyces</taxon>
    </lineage>
</organism>
<dbReference type="InterPro" id="IPR042099">
    <property type="entry name" value="ANL_N_sf"/>
</dbReference>
<dbReference type="InterPro" id="IPR001242">
    <property type="entry name" value="Condensation_dom"/>
</dbReference>
<proteinExistence type="predicted"/>
<gene>
    <name evidence="6" type="ORF">SYYSPA8_00635</name>
</gene>
<dbReference type="InterPro" id="IPR006162">
    <property type="entry name" value="Ppantetheine_attach_site"/>
</dbReference>
<comment type="caution">
    <text evidence="6">The sequence shown here is derived from an EMBL/GenBank/DDBJ whole genome shotgun (WGS) entry which is preliminary data.</text>
</comment>
<dbReference type="CDD" id="cd19531">
    <property type="entry name" value="LCL_NRPS-like"/>
    <property type="match status" value="1"/>
</dbReference>
<dbReference type="CDD" id="cd05930">
    <property type="entry name" value="A_NRPS"/>
    <property type="match status" value="3"/>
</dbReference>
<protein>
    <submittedName>
        <fullName evidence="6">Non-ribosomal peptide synthetase</fullName>
    </submittedName>
</protein>
<feature type="domain" description="Carrier" evidence="5">
    <location>
        <begin position="1546"/>
        <end position="1621"/>
    </location>
</feature>
<dbReference type="Pfam" id="PF00668">
    <property type="entry name" value="Condensation"/>
    <property type="match status" value="2"/>
</dbReference>
<dbReference type="PROSITE" id="PS00455">
    <property type="entry name" value="AMP_BINDING"/>
    <property type="match status" value="2"/>
</dbReference>
<feature type="region of interest" description="Disordered" evidence="4">
    <location>
        <begin position="1779"/>
        <end position="1805"/>
    </location>
</feature>
<feature type="region of interest" description="Disordered" evidence="4">
    <location>
        <begin position="2191"/>
        <end position="2220"/>
    </location>
</feature>
<evidence type="ECO:0000256" key="3">
    <source>
        <dbReference type="ARBA" id="ARBA00022553"/>
    </source>
</evidence>
<dbReference type="EMBL" id="BSBI01000001">
    <property type="protein sequence ID" value="GLF92746.1"/>
    <property type="molecule type" value="Genomic_DNA"/>
</dbReference>
<evidence type="ECO:0000256" key="2">
    <source>
        <dbReference type="ARBA" id="ARBA00022450"/>
    </source>
</evidence>
<feature type="compositionally biased region" description="Low complexity" evidence="4">
    <location>
        <begin position="12"/>
        <end position="33"/>
    </location>
</feature>
<dbReference type="InterPro" id="IPR020845">
    <property type="entry name" value="AMP-binding_CS"/>
</dbReference>
<dbReference type="NCBIfam" id="NF003417">
    <property type="entry name" value="PRK04813.1"/>
    <property type="match status" value="3"/>
</dbReference>
<feature type="domain" description="Carrier" evidence="5">
    <location>
        <begin position="2570"/>
        <end position="2645"/>
    </location>
</feature>
<evidence type="ECO:0000256" key="4">
    <source>
        <dbReference type="SAM" id="MobiDB-lite"/>
    </source>
</evidence>
<feature type="region of interest" description="Disordered" evidence="4">
    <location>
        <begin position="1"/>
        <end position="56"/>
    </location>
</feature>
<feature type="region of interest" description="Disordered" evidence="4">
    <location>
        <begin position="1530"/>
        <end position="1551"/>
    </location>
</feature>
<dbReference type="Gene3D" id="3.30.559.30">
    <property type="entry name" value="Nonribosomal peptide synthetase, condensation domain"/>
    <property type="match status" value="2"/>
</dbReference>
<dbReference type="Proteomes" id="UP001291653">
    <property type="component" value="Unassembled WGS sequence"/>
</dbReference>
<feature type="compositionally biased region" description="Low complexity" evidence="4">
    <location>
        <begin position="2194"/>
        <end position="2207"/>
    </location>
</feature>
<dbReference type="Gene3D" id="3.40.50.980">
    <property type="match status" value="2"/>
</dbReference>
<feature type="compositionally biased region" description="Pro residues" evidence="4">
    <location>
        <begin position="1"/>
        <end position="11"/>
    </location>
</feature>
<dbReference type="InterPro" id="IPR020806">
    <property type="entry name" value="PKS_PP-bd"/>
</dbReference>
<dbReference type="InterPro" id="IPR010071">
    <property type="entry name" value="AA_adenyl_dom"/>
</dbReference>
<dbReference type="PANTHER" id="PTHR45527:SF1">
    <property type="entry name" value="FATTY ACID SYNTHASE"/>
    <property type="match status" value="1"/>
</dbReference>
<dbReference type="InterPro" id="IPR025110">
    <property type="entry name" value="AMP-bd_C"/>
</dbReference>
<evidence type="ECO:0000313" key="7">
    <source>
        <dbReference type="Proteomes" id="UP001291653"/>
    </source>
</evidence>
<sequence length="2665" mass="280711">MTTNPTPPRTPPMSASPSVLPSVPASVPASASIPAPPAAHPAGPPPHQPKAPMTPMNSMTAMTLHQTVARTAALDPGRPAVEHGGRVTTYGELDALANGYAHALDCPPGSIVAVALDRSAAYVAAVLGVLKAGCVFLPMDLTVPRARQDTILADAAPAAVLTGATAPAATPAAPEGVPDEALAYCVYTSGSTGTPKGTLLTHEGLGVVAAAQRTVLGARPGDRVAQFASPGFDAFVFELSMALSHGGTLVLVPGPVRADPAALRDFLDRERITFAVLPPAVVTGLSRTAPVPGLRAVAAAGDVLPAAAVRAWPHPGRLFNLYGPTEATIWSTVHVCDPADPGESVPIGHPVPGVGVHLVDGEILLSGPVLARGYLGRPELTAERFTATAGVRAYRTGDLGRRRADGAIEFLGRRDHQVKVRGFRVELGEIEAALRAQPGVTDAVALPAGDAGDHLLAFVVPEAVGDLRARIAGVLPDFMVPARVRALPAFPLTPSGKPDRAALAALAATTARAPGSQPPRTPHEHAVARLWCDVLSLPDCGVHDPFHACGGHSLAAVRLADRITRELNAPVTVIDVLERGTVAELARLVAASASASAPASASTSAFPSVPVDPVRPSRTPGGPVPASAAQQQVAYAIEADGSARAYVARARLTLRGPLDVPALVAALRETTRRHEIFRTRFVPVDGVLTQRIEETADVRVEIHDAHDGSVDEDAVWESLVADVVDPTTLPLVRWALIRRAPGEHALLHAEHHYVHDGWSYRVFLDELATLYAGGRPPQPTQFAEFARRQHAWLESPAAAELDERWRTVLRDAPPPPALAALGPGSGESRGRVLRRTLPAATTARVAEVAARLGATPFQVMFGAFALLLSRYTRADDLLLGTTVANRTTAEWERVIGMIVNAVPVRVRAEGARTAGDVLRAARAGLLDTLRGAELPLSRIVAVTGTSAPRVLFSEHSALTGEVPFAGLAAEVDEALANDTAKFPLNVTVIPRARGTELLVEYAPARFDDTRVDRLTTAYLDLLGALHDGTALAEVDALVPAPGPGAAGNTYGRPWHGGAAARFAARAARHPDRTAVVAGAARWTYAELLRRGDAYAGRLTAAGVGPGDRVGIRLPRGPEVLAATLGVLRTGAAYVPLDPDQPAARTADLVARACLAALVDTPAPADPSVPADSPAHAGTPVGPDTPAYVSFTSGSTGAPKGVVVPHAALENVLDFFHGLAPDRFARTLALTPTTFDIANLELLLPVCHGGTVVIADRDQARDGDALLGLVADERVTAVQATPATWRLITAADRWTRWNDPGLLALCGGEALPVGLSRAVRARVRELWNVYGPTETTIWSTWHRCDGSAPGPYEPIGAPIAHTAVHLLDPEGLPVPDGATGEIHIGGAGVALGYLHQEGLTAERFVPDPYAPQPAPMYRTGDLARRGPYGLEFTGRADDQVKIGGHRVEPGEVEAALRAVPGVTDAVVLARTTPLGEAELVAFVTGRAEAVRERLAERLPAHLLPASVHPVAALPLTPNGKVDRNALLTGARDTAPDAAPDAGSDAGSDTGTPWSRLAGLIGELLPDRTPRPGAPFTAQGLHSLALMRLAARCRREYGVALTVAEVRACGAPAALAALLATRTAAAPDPYSAPEPVAVAEPPSRGGDLTPSSAQQRLWAMCQAPGVSAAYHIPVRLRLTGPLDTTALWAALERLVERHEALRTTFPERDGAPVARIGPARIGADDGTPFDLAAGPLIRAGITRESPRSHRLTITLHHLVADGWSVDLLLGELGPLYRAYRDGTPDPLPPPARPAARSGKGEYSGEYPGERYWRETLADAPTVLELPADRPRPPRQDHRGGLTARTLGPDLTRRIAAFGARHGTTAFETLTAAWAALLSRLSGQDDIVIGTPVADRDHPGLHDTVGFLVNTLALRYDTSGDPTVGEWAAHVRDRTRAALAHADVPFDRVVELAAPVRSPAHGPLFQAFVAWQDRPAGPDLPGVTAEPLPRETHTTAKFDLSLHLTDLGDRIDAELEYATALFDAETAERWLGHWHVLLDALLAAGNEGAGGERRIGELPLLTPQEYEQQINGWNATEAPFPDRCVHTWFEEQAARVPDRTALRHGDVSLGYAALDRRADRLARRLRAHGAGPGDLVAICAERGIDLVVAVLAVLKSGAAYVPLDPAHPPARLRLLLDGSAPVALVGTPAATGALDWPGPVLDPGDTGTDPDPGPDPGPLPAARPDDLAYVIHTSGSTGVPKGVLVEHRSVSNLLADWFSRYAPPPEGFTTSLWTSPGFDVSVLEMFTALAGGGTLHIVPDEVRTDAGAMVDWLRTHRIDRAYLPPFLVRALPDAEPLPLRLLLVGVEPLHEASLHRILAATPGLRIVNGYGPTEATVLCTLHDTPGDHDRPAPIGRPIANTRGYVLDTRLRPVPVGVPGELCLAGAGLARGYLGRDDDAFTTDPYTGGRLYRTGDLVRRNADGTLEFLGRRDEQIKIRGHRVEPGEIAAAVRACPGVVDAQVVPRDGTLIAYCVGDVEPALLRTRLAARLPAALVPAAYVRLPALPLLPSGKPDRAALPEPAEGDYAQAAFAPPEGETEQELARLWAGLLPTSRIGRDDDFFALGGHSLTAVRLTAAIRRHFDADLTLADVFAHPTLRALALRVVDLELASFDPGELAALLAEAGREP</sequence>
<feature type="region of interest" description="Disordered" evidence="4">
    <location>
        <begin position="600"/>
        <end position="626"/>
    </location>
</feature>
<evidence type="ECO:0000313" key="6">
    <source>
        <dbReference type="EMBL" id="GLF92746.1"/>
    </source>
</evidence>
<dbReference type="PROSITE" id="PS00012">
    <property type="entry name" value="PHOSPHOPANTETHEINE"/>
    <property type="match status" value="2"/>
</dbReference>
<feature type="compositionally biased region" description="Basic and acidic residues" evidence="4">
    <location>
        <begin position="1824"/>
        <end position="1837"/>
    </location>
</feature>
<name>A0ABQ5NQV6_9ACTN</name>
<feature type="domain" description="Carrier" evidence="5">
    <location>
        <begin position="518"/>
        <end position="593"/>
    </location>
</feature>
<keyword evidence="3" id="KW-0597">Phosphoprotein</keyword>
<evidence type="ECO:0000259" key="5">
    <source>
        <dbReference type="PROSITE" id="PS50075"/>
    </source>
</evidence>
<dbReference type="InterPro" id="IPR009081">
    <property type="entry name" value="PP-bd_ACP"/>
</dbReference>
<dbReference type="InterPro" id="IPR000873">
    <property type="entry name" value="AMP-dep_synth/lig_dom"/>
</dbReference>
<reference evidence="6 7" key="1">
    <citation type="submission" date="2022-10" db="EMBL/GenBank/DDBJ databases">
        <title>Draft genome sequence of Streptomyces sp. YSPA8.</title>
        <authorList>
            <person name="Moriuchi R."/>
            <person name="Dohra H."/>
            <person name="Yamamura H."/>
            <person name="Kodani S."/>
        </authorList>
    </citation>
    <scope>NUCLEOTIDE SEQUENCE [LARGE SCALE GENOMIC DNA]</scope>
    <source>
        <strain evidence="6 7">YSPA8</strain>
    </source>
</reference>
<evidence type="ECO:0000256" key="1">
    <source>
        <dbReference type="ARBA" id="ARBA00001957"/>
    </source>
</evidence>
<dbReference type="NCBIfam" id="TIGR01733">
    <property type="entry name" value="AA-adenyl-dom"/>
    <property type="match status" value="3"/>
</dbReference>
<dbReference type="RefSeq" id="WP_323444869.1">
    <property type="nucleotide sequence ID" value="NZ_BSBI01000001.1"/>
</dbReference>
<dbReference type="InterPro" id="IPR045851">
    <property type="entry name" value="AMP-bd_C_sf"/>
</dbReference>
<dbReference type="Gene3D" id="3.30.300.30">
    <property type="match status" value="3"/>
</dbReference>
<dbReference type="Pfam" id="PF00550">
    <property type="entry name" value="PP-binding"/>
    <property type="match status" value="3"/>
</dbReference>
<feature type="compositionally biased region" description="Pro residues" evidence="4">
    <location>
        <begin position="34"/>
        <end position="49"/>
    </location>
</feature>
<dbReference type="Pfam" id="PF13193">
    <property type="entry name" value="AMP-binding_C"/>
    <property type="match status" value="2"/>
</dbReference>
<dbReference type="SUPFAM" id="SSF52777">
    <property type="entry name" value="CoA-dependent acyltransferases"/>
    <property type="match status" value="4"/>
</dbReference>
<feature type="compositionally biased region" description="Low complexity" evidence="4">
    <location>
        <begin position="1530"/>
        <end position="1550"/>
    </location>
</feature>
<dbReference type="Gene3D" id="3.30.559.10">
    <property type="entry name" value="Chloramphenicol acetyltransferase-like domain"/>
    <property type="match status" value="2"/>
</dbReference>
<dbReference type="InterPro" id="IPR023213">
    <property type="entry name" value="CAT-like_dom_sf"/>
</dbReference>